<keyword evidence="2 6" id="KW-0698">rRNA processing</keyword>
<protein>
    <recommendedName>
        <fullName evidence="6">Ribosomal RNA small subunit methyltransferase G</fullName>
        <ecNumber evidence="6">2.1.1.-</ecNumber>
    </recommendedName>
    <alternativeName>
        <fullName evidence="6">16S rRNA 7-methylguanosine methyltransferase</fullName>
        <shortName evidence="6">16S rRNA m7G methyltransferase</shortName>
    </alternativeName>
</protein>
<proteinExistence type="inferred from homology"/>
<dbReference type="Pfam" id="PF02527">
    <property type="entry name" value="GidB"/>
    <property type="match status" value="1"/>
</dbReference>
<gene>
    <name evidence="6" type="primary">rsmG</name>
    <name evidence="7" type="ORF">HNQ81_002244</name>
</gene>
<evidence type="ECO:0000256" key="1">
    <source>
        <dbReference type="ARBA" id="ARBA00022490"/>
    </source>
</evidence>
<comment type="caution">
    <text evidence="7">The sequence shown here is derived from an EMBL/GenBank/DDBJ whole genome shotgun (WGS) entry which is preliminary data.</text>
</comment>
<reference evidence="7 8" key="1">
    <citation type="submission" date="2020-08" db="EMBL/GenBank/DDBJ databases">
        <title>Genomic Encyclopedia of Type Strains, Phase IV (KMG-IV): sequencing the most valuable type-strain genomes for metagenomic binning, comparative biology and taxonomic classification.</title>
        <authorList>
            <person name="Goeker M."/>
        </authorList>
    </citation>
    <scope>NUCLEOTIDE SEQUENCE [LARGE SCALE GENOMIC DNA]</scope>
    <source>
        <strain evidence="7 8">DSM 28570</strain>
    </source>
</reference>
<evidence type="ECO:0000313" key="8">
    <source>
        <dbReference type="Proteomes" id="UP000539642"/>
    </source>
</evidence>
<dbReference type="PANTHER" id="PTHR31760:SF0">
    <property type="entry name" value="S-ADENOSYL-L-METHIONINE-DEPENDENT METHYLTRANSFERASES SUPERFAMILY PROTEIN"/>
    <property type="match status" value="1"/>
</dbReference>
<organism evidence="7 8">
    <name type="scientific">Desulfoprunum benzoelyticum</name>
    <dbReference type="NCBI Taxonomy" id="1506996"/>
    <lineage>
        <taxon>Bacteria</taxon>
        <taxon>Pseudomonadati</taxon>
        <taxon>Thermodesulfobacteriota</taxon>
        <taxon>Desulfobulbia</taxon>
        <taxon>Desulfobulbales</taxon>
        <taxon>Desulfobulbaceae</taxon>
        <taxon>Desulfoprunum</taxon>
    </lineage>
</organism>
<evidence type="ECO:0000256" key="5">
    <source>
        <dbReference type="ARBA" id="ARBA00022691"/>
    </source>
</evidence>
<comment type="subcellular location">
    <subcellularLocation>
        <location evidence="6">Cytoplasm</location>
    </subcellularLocation>
</comment>
<dbReference type="SUPFAM" id="SSF53335">
    <property type="entry name" value="S-adenosyl-L-methionine-dependent methyltransferases"/>
    <property type="match status" value="1"/>
</dbReference>
<name>A0A840V0X0_9BACT</name>
<dbReference type="Proteomes" id="UP000539642">
    <property type="component" value="Unassembled WGS sequence"/>
</dbReference>
<dbReference type="PIRSF" id="PIRSF003078">
    <property type="entry name" value="GidB"/>
    <property type="match status" value="1"/>
</dbReference>
<keyword evidence="5 6" id="KW-0949">S-adenosyl-L-methionine</keyword>
<comment type="caution">
    <text evidence="6">Lacks conserved residue(s) required for the propagation of feature annotation.</text>
</comment>
<dbReference type="GO" id="GO:0005829">
    <property type="term" value="C:cytosol"/>
    <property type="evidence" value="ECO:0007669"/>
    <property type="project" value="TreeGrafter"/>
</dbReference>
<dbReference type="HAMAP" id="MF_00074">
    <property type="entry name" value="16SrRNA_methyltr_G"/>
    <property type="match status" value="1"/>
</dbReference>
<evidence type="ECO:0000256" key="3">
    <source>
        <dbReference type="ARBA" id="ARBA00022603"/>
    </source>
</evidence>
<feature type="binding site" evidence="6">
    <location>
        <position position="156"/>
    </location>
    <ligand>
        <name>S-adenosyl-L-methionine</name>
        <dbReference type="ChEBI" id="CHEBI:59789"/>
    </ligand>
</feature>
<comment type="function">
    <text evidence="6">Specifically methylates the N7 position of a guanine in 16S rRNA.</text>
</comment>
<dbReference type="InterPro" id="IPR003682">
    <property type="entry name" value="rRNA_ssu_MeTfrase_G"/>
</dbReference>
<feature type="binding site" evidence="6">
    <location>
        <position position="92"/>
    </location>
    <ligand>
        <name>S-adenosyl-L-methionine</name>
        <dbReference type="ChEBI" id="CHEBI:59789"/>
    </ligand>
</feature>
<evidence type="ECO:0000256" key="4">
    <source>
        <dbReference type="ARBA" id="ARBA00022679"/>
    </source>
</evidence>
<comment type="similarity">
    <text evidence="6">Belongs to the methyltransferase superfamily. RNA methyltransferase RsmG family.</text>
</comment>
<accession>A0A840V0X0</accession>
<dbReference type="NCBIfam" id="TIGR00138">
    <property type="entry name" value="rsmG_gidB"/>
    <property type="match status" value="1"/>
</dbReference>
<keyword evidence="1 6" id="KW-0963">Cytoplasm</keyword>
<feature type="binding site" evidence="6">
    <location>
        <position position="87"/>
    </location>
    <ligand>
        <name>S-adenosyl-L-methionine</name>
        <dbReference type="ChEBI" id="CHEBI:59789"/>
    </ligand>
</feature>
<keyword evidence="4 6" id="KW-0808">Transferase</keyword>
<dbReference type="RefSeq" id="WP_183351312.1">
    <property type="nucleotide sequence ID" value="NZ_JACHEO010000012.1"/>
</dbReference>
<dbReference type="EMBL" id="JACHEO010000012">
    <property type="protein sequence ID" value="MBB5348508.1"/>
    <property type="molecule type" value="Genomic_DNA"/>
</dbReference>
<dbReference type="AlphaFoldDB" id="A0A840V0X0"/>
<keyword evidence="3 6" id="KW-0489">Methyltransferase</keyword>
<dbReference type="Gene3D" id="3.40.50.150">
    <property type="entry name" value="Vaccinia Virus protein VP39"/>
    <property type="match status" value="1"/>
</dbReference>
<keyword evidence="8" id="KW-1185">Reference proteome</keyword>
<dbReference type="InterPro" id="IPR029063">
    <property type="entry name" value="SAM-dependent_MTases_sf"/>
</dbReference>
<dbReference type="EC" id="2.1.1.-" evidence="6"/>
<sequence>MGSKTEPGRGEAFPDLLLRGAAALGLELDREAVAALALYHRELQRWSGKVNLIARNTPEAQIVESHFLDSLTLLPLLPTGARLLDIGTGAGFPGLACKAVRSDLRLTLVEPRLKRVSFLRHIVRTLGVTGVTIVAGRIEDERQLPSTAPFTHATSRAVADIAGFLTMAGRFAQPGLRLICMKGPKWQEEIAAADPVITTLGLKLEQVCETTLPFSGAMRALLVFAAADDVALAKSGAIC</sequence>
<dbReference type="PANTHER" id="PTHR31760">
    <property type="entry name" value="S-ADENOSYL-L-METHIONINE-DEPENDENT METHYLTRANSFERASES SUPERFAMILY PROTEIN"/>
    <property type="match status" value="1"/>
</dbReference>
<evidence type="ECO:0000313" key="7">
    <source>
        <dbReference type="EMBL" id="MBB5348508.1"/>
    </source>
</evidence>
<evidence type="ECO:0000256" key="2">
    <source>
        <dbReference type="ARBA" id="ARBA00022552"/>
    </source>
</evidence>
<feature type="binding site" evidence="6">
    <location>
        <begin position="138"/>
        <end position="139"/>
    </location>
    <ligand>
        <name>S-adenosyl-L-methionine</name>
        <dbReference type="ChEBI" id="CHEBI:59789"/>
    </ligand>
</feature>
<dbReference type="GO" id="GO:0070043">
    <property type="term" value="F:rRNA (guanine-N7-)-methyltransferase activity"/>
    <property type="evidence" value="ECO:0007669"/>
    <property type="project" value="UniProtKB-UniRule"/>
</dbReference>
<evidence type="ECO:0000256" key="6">
    <source>
        <dbReference type="HAMAP-Rule" id="MF_00074"/>
    </source>
</evidence>